<keyword evidence="4" id="KW-1185">Reference proteome</keyword>
<reference evidence="3" key="1">
    <citation type="submission" date="2023-10" db="EMBL/GenBank/DDBJ databases">
        <authorList>
            <person name="Chen Y."/>
            <person name="Shah S."/>
            <person name="Dougan E. K."/>
            <person name="Thang M."/>
            <person name="Chan C."/>
        </authorList>
    </citation>
    <scope>NUCLEOTIDE SEQUENCE [LARGE SCALE GENOMIC DNA]</scope>
</reference>
<dbReference type="InterPro" id="IPR012340">
    <property type="entry name" value="NA-bd_OB-fold"/>
</dbReference>
<dbReference type="Pfam" id="PF00313">
    <property type="entry name" value="CSD"/>
    <property type="match status" value="1"/>
</dbReference>
<dbReference type="SMART" id="SM00357">
    <property type="entry name" value="CSP"/>
    <property type="match status" value="1"/>
</dbReference>
<evidence type="ECO:0000259" key="2">
    <source>
        <dbReference type="PROSITE" id="PS51857"/>
    </source>
</evidence>
<feature type="non-terminal residue" evidence="3">
    <location>
        <position position="114"/>
    </location>
</feature>
<dbReference type="Gene3D" id="2.40.50.140">
    <property type="entry name" value="Nucleic acid-binding proteins"/>
    <property type="match status" value="1"/>
</dbReference>
<dbReference type="Proteomes" id="UP001189429">
    <property type="component" value="Unassembled WGS sequence"/>
</dbReference>
<dbReference type="SUPFAM" id="SSF50249">
    <property type="entry name" value="Nucleic acid-binding proteins"/>
    <property type="match status" value="1"/>
</dbReference>
<feature type="region of interest" description="Disordered" evidence="1">
    <location>
        <begin position="1"/>
        <end position="26"/>
    </location>
</feature>
<feature type="non-terminal residue" evidence="3">
    <location>
        <position position="1"/>
    </location>
</feature>
<dbReference type="EMBL" id="CAUYUJ010010865">
    <property type="protein sequence ID" value="CAK0830397.1"/>
    <property type="molecule type" value="Genomic_DNA"/>
</dbReference>
<dbReference type="PROSITE" id="PS51857">
    <property type="entry name" value="CSD_2"/>
    <property type="match status" value="1"/>
</dbReference>
<dbReference type="InterPro" id="IPR011129">
    <property type="entry name" value="CSD"/>
</dbReference>
<feature type="compositionally biased region" description="Pro residues" evidence="1">
    <location>
        <begin position="8"/>
        <end position="23"/>
    </location>
</feature>
<gene>
    <name evidence="3" type="ORF">PCOR1329_LOCUS29050</name>
</gene>
<dbReference type="InterPro" id="IPR002059">
    <property type="entry name" value="CSP_DNA-bd"/>
</dbReference>
<evidence type="ECO:0000313" key="4">
    <source>
        <dbReference type="Proteomes" id="UP001189429"/>
    </source>
</evidence>
<protein>
    <recommendedName>
        <fullName evidence="2">CSD domain-containing protein</fullName>
    </recommendedName>
</protein>
<sequence length="114" mass="12149">QGQLLPGPRQPPWGPHAPPPWGPVAPARRLPSGHEVFFGVLKQVNEEKGWGHVACAATQKIYGRDMFVMRSDLEGQPLQVGAAVCFAVAQGPRGPHATGLRPVDPAALERTFAG</sequence>
<proteinExistence type="predicted"/>
<evidence type="ECO:0000256" key="1">
    <source>
        <dbReference type="SAM" id="MobiDB-lite"/>
    </source>
</evidence>
<feature type="domain" description="CSD" evidence="2">
    <location>
        <begin position="36"/>
        <end position="102"/>
    </location>
</feature>
<accession>A0ABN9SEC1</accession>
<organism evidence="3 4">
    <name type="scientific">Prorocentrum cordatum</name>
    <dbReference type="NCBI Taxonomy" id="2364126"/>
    <lineage>
        <taxon>Eukaryota</taxon>
        <taxon>Sar</taxon>
        <taxon>Alveolata</taxon>
        <taxon>Dinophyceae</taxon>
        <taxon>Prorocentrales</taxon>
        <taxon>Prorocentraceae</taxon>
        <taxon>Prorocentrum</taxon>
    </lineage>
</organism>
<evidence type="ECO:0000313" key="3">
    <source>
        <dbReference type="EMBL" id="CAK0830397.1"/>
    </source>
</evidence>
<name>A0ABN9SEC1_9DINO</name>
<comment type="caution">
    <text evidence="3">The sequence shown here is derived from an EMBL/GenBank/DDBJ whole genome shotgun (WGS) entry which is preliminary data.</text>
</comment>